<feature type="transmembrane region" description="Helical" evidence="12">
    <location>
        <begin position="6"/>
        <end position="26"/>
    </location>
</feature>
<dbReference type="Gene3D" id="1.10.3810.10">
    <property type="entry name" value="Biosynthetic peptidoglycan transglycosylase-like"/>
    <property type="match status" value="1"/>
</dbReference>
<dbReference type="EC" id="2.4.1.129" evidence="14"/>
<evidence type="ECO:0000256" key="9">
    <source>
        <dbReference type="ARBA" id="ARBA00023136"/>
    </source>
</evidence>
<evidence type="ECO:0000256" key="2">
    <source>
        <dbReference type="ARBA" id="ARBA00022519"/>
    </source>
</evidence>
<protein>
    <submittedName>
        <fullName evidence="14">Monofunctional biosynthetic peptidoglycan transglycosylase</fullName>
        <ecNumber evidence="14">2.4.1.129</ecNumber>
    </submittedName>
</protein>
<evidence type="ECO:0000256" key="7">
    <source>
        <dbReference type="ARBA" id="ARBA00022984"/>
    </source>
</evidence>
<keyword evidence="6" id="KW-0133">Cell shape</keyword>
<evidence type="ECO:0000256" key="12">
    <source>
        <dbReference type="SAM" id="Phobius"/>
    </source>
</evidence>
<evidence type="ECO:0000313" key="15">
    <source>
        <dbReference type="Proteomes" id="UP001152321"/>
    </source>
</evidence>
<keyword evidence="2" id="KW-0997">Cell inner membrane</keyword>
<keyword evidence="7" id="KW-0573">Peptidoglycan synthesis</keyword>
<keyword evidence="3 14" id="KW-0328">Glycosyltransferase</keyword>
<keyword evidence="1" id="KW-1003">Cell membrane</keyword>
<evidence type="ECO:0000256" key="4">
    <source>
        <dbReference type="ARBA" id="ARBA00022679"/>
    </source>
</evidence>
<evidence type="ECO:0000256" key="10">
    <source>
        <dbReference type="ARBA" id="ARBA00023316"/>
    </source>
</evidence>
<dbReference type="InterPro" id="IPR023346">
    <property type="entry name" value="Lysozyme-like_dom_sf"/>
</dbReference>
<sequence length="272" mass="31597">MKWFGVFFFAIAAMMLAAALFLWNWLPTQTEIKGCMITTMYHVTLCPGSKDYVPLKQISPYLQKTILLTEDSNFYNHHGFEWDAIEKNFREGWEKGVYKRGGSTITQQLAKNLFLNKDKTFLRKGLEAIITDRIEKTLTKKEILERYLNVVEFGKDIYGVKKAAAYYFKKTPAELDVVESAFLAMVLPNPEKYSRSYFKKELTPFARKRLNRIVSDMFQYSRISQTEYDIATVKIQNFLSPAPPPEEPGAVEDSMTLQDLEKIDQEDQENEE</sequence>
<evidence type="ECO:0000256" key="11">
    <source>
        <dbReference type="SAM" id="MobiDB-lite"/>
    </source>
</evidence>
<name>A0ABT6DE92_9BACT</name>
<dbReference type="RefSeq" id="WP_277576287.1">
    <property type="nucleotide sequence ID" value="NZ_JANRMI010000001.1"/>
</dbReference>
<evidence type="ECO:0000256" key="1">
    <source>
        <dbReference type="ARBA" id="ARBA00022475"/>
    </source>
</evidence>
<dbReference type="InterPro" id="IPR001264">
    <property type="entry name" value="Glyco_trans_51"/>
</dbReference>
<dbReference type="InterPro" id="IPR011812">
    <property type="entry name" value="Pep_trsgly"/>
</dbReference>
<keyword evidence="4 14" id="KW-0808">Transferase</keyword>
<dbReference type="Proteomes" id="UP001152321">
    <property type="component" value="Unassembled WGS sequence"/>
</dbReference>
<organism evidence="14 15">
    <name type="scientific">Bdellovibrio svalbardensis</name>
    <dbReference type="NCBI Taxonomy" id="2972972"/>
    <lineage>
        <taxon>Bacteria</taxon>
        <taxon>Pseudomonadati</taxon>
        <taxon>Bdellovibrionota</taxon>
        <taxon>Bdellovibrionia</taxon>
        <taxon>Bdellovibrionales</taxon>
        <taxon>Pseudobdellovibrionaceae</taxon>
        <taxon>Bdellovibrio</taxon>
    </lineage>
</organism>
<evidence type="ECO:0000256" key="6">
    <source>
        <dbReference type="ARBA" id="ARBA00022960"/>
    </source>
</evidence>
<keyword evidence="9 12" id="KW-0472">Membrane</keyword>
<keyword evidence="15" id="KW-1185">Reference proteome</keyword>
<dbReference type="Pfam" id="PF00912">
    <property type="entry name" value="Transgly"/>
    <property type="match status" value="1"/>
</dbReference>
<dbReference type="PANTHER" id="PTHR30400">
    <property type="entry name" value="MONOFUNCTIONAL BIOSYNTHETIC PEPTIDOGLYCAN TRANSGLYCOSYLASE"/>
    <property type="match status" value="1"/>
</dbReference>
<keyword evidence="10" id="KW-0961">Cell wall biogenesis/degradation</keyword>
<feature type="region of interest" description="Disordered" evidence="11">
    <location>
        <begin position="241"/>
        <end position="272"/>
    </location>
</feature>
<reference evidence="14" key="1">
    <citation type="submission" date="2022-08" db="EMBL/GenBank/DDBJ databases">
        <title>Novel Bdellovibrio Species Isolated from Svalbard: Designation Bdellovibrio svalbardensis.</title>
        <authorList>
            <person name="Mitchell R.J."/>
            <person name="Choi S.Y."/>
        </authorList>
    </citation>
    <scope>NUCLEOTIDE SEQUENCE</scope>
    <source>
        <strain evidence="14">PAP01</strain>
    </source>
</reference>
<accession>A0ABT6DE92</accession>
<dbReference type="EMBL" id="JANRMI010000001">
    <property type="protein sequence ID" value="MDG0814802.1"/>
    <property type="molecule type" value="Genomic_DNA"/>
</dbReference>
<dbReference type="NCBIfam" id="TIGR02070">
    <property type="entry name" value="mono_pep_trsgly"/>
    <property type="match status" value="1"/>
</dbReference>
<evidence type="ECO:0000256" key="3">
    <source>
        <dbReference type="ARBA" id="ARBA00022676"/>
    </source>
</evidence>
<dbReference type="PANTHER" id="PTHR30400:SF0">
    <property type="entry name" value="BIOSYNTHETIC PEPTIDOGLYCAN TRANSGLYCOSYLASE"/>
    <property type="match status" value="1"/>
</dbReference>
<evidence type="ECO:0000313" key="14">
    <source>
        <dbReference type="EMBL" id="MDG0814802.1"/>
    </source>
</evidence>
<dbReference type="InterPro" id="IPR036950">
    <property type="entry name" value="PBP_transglycosylase"/>
</dbReference>
<proteinExistence type="predicted"/>
<evidence type="ECO:0000256" key="5">
    <source>
        <dbReference type="ARBA" id="ARBA00022692"/>
    </source>
</evidence>
<dbReference type="GO" id="GO:0016757">
    <property type="term" value="F:glycosyltransferase activity"/>
    <property type="evidence" value="ECO:0007669"/>
    <property type="project" value="UniProtKB-KW"/>
</dbReference>
<keyword evidence="8 12" id="KW-1133">Transmembrane helix</keyword>
<dbReference type="SUPFAM" id="SSF53955">
    <property type="entry name" value="Lysozyme-like"/>
    <property type="match status" value="1"/>
</dbReference>
<evidence type="ECO:0000259" key="13">
    <source>
        <dbReference type="Pfam" id="PF00912"/>
    </source>
</evidence>
<comment type="caution">
    <text evidence="14">The sequence shown here is derived from an EMBL/GenBank/DDBJ whole genome shotgun (WGS) entry which is preliminary data.</text>
</comment>
<keyword evidence="5 12" id="KW-0812">Transmembrane</keyword>
<evidence type="ECO:0000256" key="8">
    <source>
        <dbReference type="ARBA" id="ARBA00022989"/>
    </source>
</evidence>
<gene>
    <name evidence="14" type="primary">mtgA</name>
    <name evidence="14" type="ORF">NWE73_00395</name>
</gene>
<feature type="domain" description="Glycosyl transferase family 51" evidence="13">
    <location>
        <begin position="49"/>
        <end position="217"/>
    </location>
</feature>